<protein>
    <submittedName>
        <fullName evidence="2">Putative inner membrane protein CigR</fullName>
    </submittedName>
</protein>
<feature type="compositionally biased region" description="Basic and acidic residues" evidence="1">
    <location>
        <begin position="63"/>
        <end position="72"/>
    </location>
</feature>
<feature type="compositionally biased region" description="Low complexity" evidence="1">
    <location>
        <begin position="73"/>
        <end position="83"/>
    </location>
</feature>
<dbReference type="Pfam" id="PF11776">
    <property type="entry name" value="RcnB"/>
    <property type="match status" value="1"/>
</dbReference>
<accession>A0A3M5MW45</accession>
<dbReference type="NCBIfam" id="NF040487">
    <property type="entry name" value="T3SS_CigR_fam"/>
    <property type="match status" value="1"/>
</dbReference>
<comment type="caution">
    <text evidence="2">The sequence shown here is derived from an EMBL/GenBank/DDBJ whole genome shotgun (WGS) entry which is preliminary data.</text>
</comment>
<dbReference type="AlphaFoldDB" id="A0A3M5MW45"/>
<dbReference type="Gene3D" id="3.10.450.160">
    <property type="entry name" value="inner membrane protein cigr"/>
    <property type="match status" value="1"/>
</dbReference>
<dbReference type="EMBL" id="RBTL01000232">
    <property type="protein sequence ID" value="RMT64361.1"/>
    <property type="molecule type" value="Genomic_DNA"/>
</dbReference>
<dbReference type="Proteomes" id="UP000282636">
    <property type="component" value="Unassembled WGS sequence"/>
</dbReference>
<evidence type="ECO:0000256" key="1">
    <source>
        <dbReference type="SAM" id="MobiDB-lite"/>
    </source>
</evidence>
<feature type="region of interest" description="Disordered" evidence="1">
    <location>
        <begin position="138"/>
        <end position="161"/>
    </location>
</feature>
<evidence type="ECO:0000313" key="3">
    <source>
        <dbReference type="Proteomes" id="UP000282636"/>
    </source>
</evidence>
<evidence type="ECO:0000313" key="2">
    <source>
        <dbReference type="EMBL" id="RMT64361.1"/>
    </source>
</evidence>
<dbReference type="InterPro" id="IPR024572">
    <property type="entry name" value="RcnB"/>
</dbReference>
<name>A0A3M5MW45_PSESX</name>
<organism evidence="2 3">
    <name type="scientific">Pseudomonas syringae pv. theae</name>
    <dbReference type="NCBI Taxonomy" id="103985"/>
    <lineage>
        <taxon>Bacteria</taxon>
        <taxon>Pseudomonadati</taxon>
        <taxon>Pseudomonadota</taxon>
        <taxon>Gammaproteobacteria</taxon>
        <taxon>Pseudomonadales</taxon>
        <taxon>Pseudomonadaceae</taxon>
        <taxon>Pseudomonas</taxon>
        <taxon>Pseudomonas syringae</taxon>
    </lineage>
</organism>
<reference evidence="2 3" key="1">
    <citation type="submission" date="2018-08" db="EMBL/GenBank/DDBJ databases">
        <title>Recombination of ecologically and evolutionarily significant loci maintains genetic cohesion in the Pseudomonas syringae species complex.</title>
        <authorList>
            <person name="Dillon M."/>
            <person name="Thakur S."/>
            <person name="Almeida R.N.D."/>
            <person name="Weir B.S."/>
            <person name="Guttman D.S."/>
        </authorList>
    </citation>
    <scope>NUCLEOTIDE SEQUENCE [LARGE SCALE GENOMIC DNA]</scope>
    <source>
        <strain evidence="2 3">ICMP 3934</strain>
    </source>
</reference>
<gene>
    <name evidence="2" type="ORF">ALP44_100074</name>
</gene>
<proteinExistence type="predicted"/>
<feature type="compositionally biased region" description="Basic and acidic residues" evidence="1">
    <location>
        <begin position="84"/>
        <end position="99"/>
    </location>
</feature>
<sequence length="206" mass="22307">MKALAAVLCSKTQGVHDQRREPLFAALSKAEEAPMKLPNRFITGLGILMISASPLLQAAPPDQRGDGPDDNRGGQQQGPQNGGHNERGNEERGNDRGPGNDKGNGPGKQAHQDNRGGNRPPQDFGDVRQTFQQHRDVIGRGQPLPPGVHIAKGQPLPRGYGKRLDSRSLQYLPRYDGYEWRRLGTDVVLIAVGSGIVYAILDGVLN</sequence>
<feature type="region of interest" description="Disordered" evidence="1">
    <location>
        <begin position="57"/>
        <end position="126"/>
    </location>
</feature>